<evidence type="ECO:0000256" key="3">
    <source>
        <dbReference type="ARBA" id="ARBA00022692"/>
    </source>
</evidence>
<dbReference type="OrthoDB" id="419616at2759"/>
<dbReference type="GO" id="GO:0022857">
    <property type="term" value="F:transmembrane transporter activity"/>
    <property type="evidence" value="ECO:0007669"/>
    <property type="project" value="InterPro"/>
</dbReference>
<feature type="transmembrane region" description="Helical" evidence="7">
    <location>
        <begin position="366"/>
        <end position="384"/>
    </location>
</feature>
<dbReference type="PANTHER" id="PTHR23504:SF95">
    <property type="entry name" value="MAJOR FACILITATOR SUPERFAMILY PROTEIN"/>
    <property type="match status" value="1"/>
</dbReference>
<dbReference type="PRINTS" id="PR01035">
    <property type="entry name" value="TCRTETA"/>
</dbReference>
<dbReference type="AlphaFoldDB" id="A0A2Z7BWP3"/>
<dbReference type="EMBL" id="KV001351">
    <property type="protein sequence ID" value="KZV39033.1"/>
    <property type="molecule type" value="Genomic_DNA"/>
</dbReference>
<evidence type="ECO:0000256" key="1">
    <source>
        <dbReference type="ARBA" id="ARBA00004141"/>
    </source>
</evidence>
<feature type="transmembrane region" description="Helical" evidence="7">
    <location>
        <begin position="80"/>
        <end position="97"/>
    </location>
</feature>
<keyword evidence="2" id="KW-0813">Transport</keyword>
<gene>
    <name evidence="9" type="ORF">F511_07980</name>
</gene>
<feature type="transmembrane region" description="Helical" evidence="7">
    <location>
        <begin position="281"/>
        <end position="301"/>
    </location>
</feature>
<dbReference type="Proteomes" id="UP000250235">
    <property type="component" value="Unassembled WGS sequence"/>
</dbReference>
<dbReference type="SUPFAM" id="SSF103473">
    <property type="entry name" value="MFS general substrate transporter"/>
    <property type="match status" value="1"/>
</dbReference>
<evidence type="ECO:0000256" key="6">
    <source>
        <dbReference type="ARBA" id="ARBA00044504"/>
    </source>
</evidence>
<name>A0A2Z7BWP3_9LAMI</name>
<feature type="transmembrane region" description="Helical" evidence="7">
    <location>
        <begin position="169"/>
        <end position="188"/>
    </location>
</feature>
<evidence type="ECO:0000256" key="4">
    <source>
        <dbReference type="ARBA" id="ARBA00022989"/>
    </source>
</evidence>
<comment type="subcellular location">
    <subcellularLocation>
        <location evidence="1">Membrane</location>
        <topology evidence="1">Multi-pass membrane protein</topology>
    </subcellularLocation>
</comment>
<dbReference type="InterPro" id="IPR036259">
    <property type="entry name" value="MFS_trans_sf"/>
</dbReference>
<dbReference type="Gene3D" id="1.20.1250.20">
    <property type="entry name" value="MFS general substrate transporter like domains"/>
    <property type="match status" value="1"/>
</dbReference>
<evidence type="ECO:0000313" key="10">
    <source>
        <dbReference type="Proteomes" id="UP000250235"/>
    </source>
</evidence>
<reference evidence="9 10" key="1">
    <citation type="journal article" date="2015" name="Proc. Natl. Acad. Sci. U.S.A.">
        <title>The resurrection genome of Boea hygrometrica: A blueprint for survival of dehydration.</title>
        <authorList>
            <person name="Xiao L."/>
            <person name="Yang G."/>
            <person name="Zhang L."/>
            <person name="Yang X."/>
            <person name="Zhao S."/>
            <person name="Ji Z."/>
            <person name="Zhou Q."/>
            <person name="Hu M."/>
            <person name="Wang Y."/>
            <person name="Chen M."/>
            <person name="Xu Y."/>
            <person name="Jin H."/>
            <person name="Xiao X."/>
            <person name="Hu G."/>
            <person name="Bao F."/>
            <person name="Hu Y."/>
            <person name="Wan P."/>
            <person name="Li L."/>
            <person name="Deng X."/>
            <person name="Kuang T."/>
            <person name="Xiang C."/>
            <person name="Zhu J.K."/>
            <person name="Oliver M.J."/>
            <person name="He Y."/>
        </authorList>
    </citation>
    <scope>NUCLEOTIDE SEQUENCE [LARGE SCALE GENOMIC DNA]</scope>
    <source>
        <strain evidence="10">cv. XS01</strain>
    </source>
</reference>
<feature type="signal peptide" evidence="8">
    <location>
        <begin position="1"/>
        <end position="29"/>
    </location>
</feature>
<proteinExistence type="inferred from homology"/>
<dbReference type="GO" id="GO:0016020">
    <property type="term" value="C:membrane"/>
    <property type="evidence" value="ECO:0007669"/>
    <property type="project" value="UniProtKB-SubCell"/>
</dbReference>
<feature type="transmembrane region" description="Helical" evidence="7">
    <location>
        <begin position="45"/>
        <end position="68"/>
    </location>
</feature>
<feature type="transmembrane region" description="Helical" evidence="7">
    <location>
        <begin position="232"/>
        <end position="255"/>
    </location>
</feature>
<dbReference type="Pfam" id="PF07690">
    <property type="entry name" value="MFS_1"/>
    <property type="match status" value="1"/>
</dbReference>
<evidence type="ECO:0000256" key="7">
    <source>
        <dbReference type="SAM" id="Phobius"/>
    </source>
</evidence>
<evidence type="ECO:0000313" key="9">
    <source>
        <dbReference type="EMBL" id="KZV39033.1"/>
    </source>
</evidence>
<organism evidence="9 10">
    <name type="scientific">Dorcoceras hygrometricum</name>
    <dbReference type="NCBI Taxonomy" id="472368"/>
    <lineage>
        <taxon>Eukaryota</taxon>
        <taxon>Viridiplantae</taxon>
        <taxon>Streptophyta</taxon>
        <taxon>Embryophyta</taxon>
        <taxon>Tracheophyta</taxon>
        <taxon>Spermatophyta</taxon>
        <taxon>Magnoliopsida</taxon>
        <taxon>eudicotyledons</taxon>
        <taxon>Gunneridae</taxon>
        <taxon>Pentapetalae</taxon>
        <taxon>asterids</taxon>
        <taxon>lamiids</taxon>
        <taxon>Lamiales</taxon>
        <taxon>Gesneriaceae</taxon>
        <taxon>Didymocarpoideae</taxon>
        <taxon>Trichosporeae</taxon>
        <taxon>Loxocarpinae</taxon>
        <taxon>Dorcoceras</taxon>
    </lineage>
</organism>
<dbReference type="InterPro" id="IPR001958">
    <property type="entry name" value="Tet-R_TetA/multi-R_MdtG-like"/>
</dbReference>
<dbReference type="PANTHER" id="PTHR23504">
    <property type="entry name" value="MAJOR FACILITATOR SUPERFAMILY DOMAIN-CONTAINING PROTEIN 10"/>
    <property type="match status" value="1"/>
</dbReference>
<protein>
    <submittedName>
        <fullName evidence="9">Hippocampus abundant transcript-like protein 1</fullName>
    </submittedName>
</protein>
<evidence type="ECO:0000256" key="8">
    <source>
        <dbReference type="SAM" id="SignalP"/>
    </source>
</evidence>
<evidence type="ECO:0000256" key="2">
    <source>
        <dbReference type="ARBA" id="ARBA00022448"/>
    </source>
</evidence>
<keyword evidence="5 7" id="KW-0472">Membrane</keyword>
<sequence>MDNWKNLIHLFVAMFLSYFASLMVNPTIADVTLGAVCPGENECSLAIYLTGFQQAITGLGAVIMTPLIGNLSDVYGRKSLLTIPMILSVIPFTILAVKRTSEFFYIYYALKTITSMVCDGGIMCLSFGYLADNISEGKRVSAFGIYSGVVSAATVVGTLAARLLPTAQIFQVAAVSSAAAVVYMRIFLKDTTRDVEPLEEPILKPGNENTEAGDASLGNTECIKKLSLLKHIFRLLGSSFTFSLASFVAFFNSLAEAGVQAFLMYFLKARFHFNKDQFADIWLITYISATISNMVLMPVLGSLLGEEILLCIGLLAGFVNMLLDSIAWAPWVPYCSALLGLLLSLASPSIRCIISKQVGPYEQGIAQGCILGIAALANVASPLIFSPLSALFLSESSPFNFPGFSILCVGLAWFIAFVLSTMIKILPVLSRRRSQPCTLA</sequence>
<keyword evidence="10" id="KW-1185">Reference proteome</keyword>
<evidence type="ECO:0000256" key="5">
    <source>
        <dbReference type="ARBA" id="ARBA00023136"/>
    </source>
</evidence>
<comment type="similarity">
    <text evidence="6">Belongs to the major facilitator superfamily. Phosphate:H(+) symporter (TC 2.A.1.9) family.</text>
</comment>
<feature type="transmembrane region" description="Helical" evidence="7">
    <location>
        <begin position="404"/>
        <end position="426"/>
    </location>
</feature>
<feature type="transmembrane region" description="Helical" evidence="7">
    <location>
        <begin position="337"/>
        <end position="354"/>
    </location>
</feature>
<dbReference type="InterPro" id="IPR011701">
    <property type="entry name" value="MFS"/>
</dbReference>
<keyword evidence="8" id="KW-0732">Signal</keyword>
<keyword evidence="3 7" id="KW-0812">Transmembrane</keyword>
<feature type="transmembrane region" description="Helical" evidence="7">
    <location>
        <begin position="308"/>
        <end position="331"/>
    </location>
</feature>
<accession>A0A2Z7BWP3</accession>
<feature type="chain" id="PRO_5016347096" evidence="8">
    <location>
        <begin position="30"/>
        <end position="440"/>
    </location>
</feature>
<feature type="transmembrane region" description="Helical" evidence="7">
    <location>
        <begin position="103"/>
        <end position="131"/>
    </location>
</feature>
<keyword evidence="4 7" id="KW-1133">Transmembrane helix</keyword>
<feature type="transmembrane region" description="Helical" evidence="7">
    <location>
        <begin position="143"/>
        <end position="163"/>
    </location>
</feature>